<dbReference type="Proteomes" id="UP000007842">
    <property type="component" value="Chromosome"/>
</dbReference>
<dbReference type="KEGG" id="sct:SCAT_5485"/>
<dbReference type="RefSeq" id="WP_014146187.1">
    <property type="nucleotide sequence ID" value="NC_016111.1"/>
</dbReference>
<dbReference type="SUPFAM" id="SSF64288">
    <property type="entry name" value="Chorismate lyase-like"/>
    <property type="match status" value="1"/>
</dbReference>
<gene>
    <name evidence="1" type="ordered locus">SCATT_54830</name>
</gene>
<reference evidence="2" key="1">
    <citation type="submission" date="2011-12" db="EMBL/GenBank/DDBJ databases">
        <title>Complete genome sequence of Streptomyces cattleya strain DSM 46488.</title>
        <authorList>
            <person name="Ou H.-Y."/>
            <person name="Li P."/>
            <person name="Zhao C."/>
            <person name="O'Hagan D."/>
            <person name="Deng Z."/>
        </authorList>
    </citation>
    <scope>NUCLEOTIDE SEQUENCE [LARGE SCALE GENOMIC DNA]</scope>
    <source>
        <strain evidence="2">ATCC 35852 / DSM 46488 / JCM 4925 / NBRC 14057 / NRRL 8057</strain>
    </source>
</reference>
<dbReference type="InterPro" id="IPR028978">
    <property type="entry name" value="Chorismate_lyase_/UTRA_dom_sf"/>
</dbReference>
<dbReference type="eggNOG" id="COG3161">
    <property type="taxonomic scope" value="Bacteria"/>
</dbReference>
<accession>G8WY83</accession>
<name>F8JQK7_STREN</name>
<proteinExistence type="predicted"/>
<organism evidence="1 2">
    <name type="scientific">Streptantibioticus cattleyicolor (strain ATCC 35852 / DSM 46488 / JCM 4925 / NBRC 14057 / NRRL 8057)</name>
    <name type="common">Streptomyces cattleya</name>
    <dbReference type="NCBI Taxonomy" id="1003195"/>
    <lineage>
        <taxon>Bacteria</taxon>
        <taxon>Bacillati</taxon>
        <taxon>Actinomycetota</taxon>
        <taxon>Actinomycetes</taxon>
        <taxon>Kitasatosporales</taxon>
        <taxon>Streptomycetaceae</taxon>
        <taxon>Streptantibioticus</taxon>
    </lineage>
</organism>
<dbReference type="STRING" id="1003195.SCATT_54830"/>
<dbReference type="Gene3D" id="3.40.1410.10">
    <property type="entry name" value="Chorismate lyase-like"/>
    <property type="match status" value="1"/>
</dbReference>
<dbReference type="KEGG" id="scy:SCATT_54830"/>
<dbReference type="EMBL" id="CP003219">
    <property type="protein sequence ID" value="AEW97854.1"/>
    <property type="molecule type" value="Genomic_DNA"/>
</dbReference>
<evidence type="ECO:0000313" key="1">
    <source>
        <dbReference type="EMBL" id="AEW97854.1"/>
    </source>
</evidence>
<sequence length="190" mass="20220">MAVDHAVPAATAARGLPPDGFADPFTRRLLGRAGSTTDALQARLGVPLRVRVTAQEVTDPGPLDARLRTQLRLPPGEACLVRRSELRTGRGRLVSRNLVVGRLPGRPALAAAVTGRTVPMGAAAAVRAAGQRRVPLLVELAWWPGAHGPYRAVRRGYLLRLDEEAPLLVTEEFDPAVVPARLTATGTWAA</sequence>
<dbReference type="OrthoDB" id="4316140at2"/>
<accession>F8JQK7</accession>
<evidence type="ECO:0000313" key="2">
    <source>
        <dbReference type="Proteomes" id="UP000007842"/>
    </source>
</evidence>
<protein>
    <recommendedName>
        <fullName evidence="3">Chorismate lyase</fullName>
    </recommendedName>
</protein>
<dbReference type="HOGENOM" id="CLU_1553690_0_0_11"/>
<keyword evidence="2" id="KW-1185">Reference proteome</keyword>
<dbReference type="PATRIC" id="fig|1003195.11.peg.6904"/>
<dbReference type="AlphaFoldDB" id="F8JQK7"/>
<evidence type="ECO:0008006" key="3">
    <source>
        <dbReference type="Google" id="ProtNLM"/>
    </source>
</evidence>